<dbReference type="InterPro" id="IPR058352">
    <property type="entry name" value="DUF8039"/>
</dbReference>
<reference evidence="2 3" key="1">
    <citation type="submission" date="2020-10" db="EMBL/GenBank/DDBJ databases">
        <title>The Coptis chinensis genome and diversification of protoberbering-type alkaloids.</title>
        <authorList>
            <person name="Wang B."/>
            <person name="Shu S."/>
            <person name="Song C."/>
            <person name="Liu Y."/>
        </authorList>
    </citation>
    <scope>NUCLEOTIDE SEQUENCE [LARGE SCALE GENOMIC DNA]</scope>
    <source>
        <strain evidence="2">HL-2020</strain>
        <tissue evidence="2">Leaf</tissue>
    </source>
</reference>
<feature type="domain" description="DUF8039" evidence="1">
    <location>
        <begin position="65"/>
        <end position="144"/>
    </location>
</feature>
<dbReference type="Pfam" id="PF26133">
    <property type="entry name" value="DUF8039"/>
    <property type="match status" value="1"/>
</dbReference>
<keyword evidence="3" id="KW-1185">Reference proteome</keyword>
<dbReference type="AlphaFoldDB" id="A0A835IVF9"/>
<dbReference type="PANTHER" id="PTHR33018:SF34">
    <property type="entry name" value="OS02G0472350 PROTEIN"/>
    <property type="match status" value="1"/>
</dbReference>
<dbReference type="EMBL" id="JADFTS010000002">
    <property type="protein sequence ID" value="KAF9622318.1"/>
    <property type="molecule type" value="Genomic_DNA"/>
</dbReference>
<dbReference type="OrthoDB" id="1683330at2759"/>
<proteinExistence type="predicted"/>
<gene>
    <name evidence="2" type="ORF">IFM89_031121</name>
</gene>
<sequence length="148" mass="16398">MHVKDAGIPKTKKTPTNHEFSTPKVIKCSLALRSKVNIVAKGLLFKKTGPEEKVHNIPLGEHNGVKCSLALTLKSNIVAKGLVFKNTRPQEKINDIPLGEANYRVQIDTVIKPGLLLPVPVGDLRFVKDAWHSFVAWPKEFVIIISTM</sequence>
<organism evidence="2 3">
    <name type="scientific">Coptis chinensis</name>
    <dbReference type="NCBI Taxonomy" id="261450"/>
    <lineage>
        <taxon>Eukaryota</taxon>
        <taxon>Viridiplantae</taxon>
        <taxon>Streptophyta</taxon>
        <taxon>Embryophyta</taxon>
        <taxon>Tracheophyta</taxon>
        <taxon>Spermatophyta</taxon>
        <taxon>Magnoliopsida</taxon>
        <taxon>Ranunculales</taxon>
        <taxon>Ranunculaceae</taxon>
        <taxon>Coptidoideae</taxon>
        <taxon>Coptis</taxon>
    </lineage>
</organism>
<evidence type="ECO:0000259" key="1">
    <source>
        <dbReference type="Pfam" id="PF26133"/>
    </source>
</evidence>
<evidence type="ECO:0000313" key="3">
    <source>
        <dbReference type="Proteomes" id="UP000631114"/>
    </source>
</evidence>
<protein>
    <recommendedName>
        <fullName evidence="1">DUF8039 domain-containing protein</fullName>
    </recommendedName>
</protein>
<evidence type="ECO:0000313" key="2">
    <source>
        <dbReference type="EMBL" id="KAF9622318.1"/>
    </source>
</evidence>
<name>A0A835IVF9_9MAGN</name>
<comment type="caution">
    <text evidence="2">The sequence shown here is derived from an EMBL/GenBank/DDBJ whole genome shotgun (WGS) entry which is preliminary data.</text>
</comment>
<dbReference type="Proteomes" id="UP000631114">
    <property type="component" value="Unassembled WGS sequence"/>
</dbReference>
<accession>A0A835IVF9</accession>
<dbReference type="PANTHER" id="PTHR33018">
    <property type="entry name" value="OS10G0338966 PROTEIN-RELATED"/>
    <property type="match status" value="1"/>
</dbReference>